<sequence>MTGSPDRQAPKETVEVRLDGLATRLGGLAWGQLAIRRSMLWLRGAHDYFNVSGTIELPLGISLDAVTEAIGVLMERHQGLRTVFPGWSGPEPVQHVLGAVRLSVRLVDATGSDADDVGRPVLQQLARVAFDHETELPVRAAVVMRDSRPVRLLLVVSHLSVDGSAWRVLRSDLERLLQGRDLAERPTATAGPLDLVQMEASDSGLRRERSALRRWESALDAAAVLRDVDATPESPRFRGLYLESTVVARSAEAVARRTGLSTSVVLLAGLLRALAVHVAGQEVAVVVITSNRSRPGTRDLVAPMAQNGVAVMSTGGGEPFDTHAASVGDAVVDAVRSAQYDVRRLDELVAERRRRGLPAELPGVYFNDVRPGGWPGLVGREDLVGCDVPASTLSDTGGWDSLDLEVFFEVHPDPEKLRLLVQLDTTVVGRDEGVALLARFEDEMVRAGSA</sequence>
<protein>
    <recommendedName>
        <fullName evidence="1">Condensation domain-containing protein</fullName>
    </recommendedName>
</protein>
<feature type="domain" description="Condensation" evidence="1">
    <location>
        <begin position="45"/>
        <end position="353"/>
    </location>
</feature>
<proteinExistence type="predicted"/>
<accession>A0A6M5UBP2</accession>
<dbReference type="Proteomes" id="UP000451354">
    <property type="component" value="Chromosome"/>
</dbReference>
<organism evidence="2 3">
    <name type="scientific">Cellulosimicrobium protaetiae</name>
    <dbReference type="NCBI Taxonomy" id="2587808"/>
    <lineage>
        <taxon>Bacteria</taxon>
        <taxon>Bacillati</taxon>
        <taxon>Actinomycetota</taxon>
        <taxon>Actinomycetes</taxon>
        <taxon>Micrococcales</taxon>
        <taxon>Promicromonosporaceae</taxon>
        <taxon>Cellulosimicrobium</taxon>
    </lineage>
</organism>
<dbReference type="RefSeq" id="WP_154797103.1">
    <property type="nucleotide sequence ID" value="NZ_CP052757.1"/>
</dbReference>
<dbReference type="GO" id="GO:0031177">
    <property type="term" value="F:phosphopantetheine binding"/>
    <property type="evidence" value="ECO:0007669"/>
    <property type="project" value="TreeGrafter"/>
</dbReference>
<dbReference type="GO" id="GO:0003824">
    <property type="term" value="F:catalytic activity"/>
    <property type="evidence" value="ECO:0007669"/>
    <property type="project" value="InterPro"/>
</dbReference>
<evidence type="ECO:0000259" key="1">
    <source>
        <dbReference type="Pfam" id="PF00668"/>
    </source>
</evidence>
<dbReference type="AlphaFoldDB" id="A0A6M5UBP2"/>
<dbReference type="InterPro" id="IPR001242">
    <property type="entry name" value="Condensation_dom"/>
</dbReference>
<dbReference type="OrthoDB" id="5194982at2"/>
<dbReference type="InterPro" id="IPR023213">
    <property type="entry name" value="CAT-like_dom_sf"/>
</dbReference>
<evidence type="ECO:0000313" key="3">
    <source>
        <dbReference type="Proteomes" id="UP000451354"/>
    </source>
</evidence>
<dbReference type="KEGG" id="cprt:FIC82_000175"/>
<dbReference type="PANTHER" id="PTHR45527">
    <property type="entry name" value="NONRIBOSOMAL PEPTIDE SYNTHETASE"/>
    <property type="match status" value="1"/>
</dbReference>
<dbReference type="GO" id="GO:0005737">
    <property type="term" value="C:cytoplasm"/>
    <property type="evidence" value="ECO:0007669"/>
    <property type="project" value="TreeGrafter"/>
</dbReference>
<dbReference type="PANTHER" id="PTHR45527:SF1">
    <property type="entry name" value="FATTY ACID SYNTHASE"/>
    <property type="match status" value="1"/>
</dbReference>
<dbReference type="GO" id="GO:0044550">
    <property type="term" value="P:secondary metabolite biosynthetic process"/>
    <property type="evidence" value="ECO:0007669"/>
    <property type="project" value="TreeGrafter"/>
</dbReference>
<dbReference type="GO" id="GO:0008610">
    <property type="term" value="P:lipid biosynthetic process"/>
    <property type="evidence" value="ECO:0007669"/>
    <property type="project" value="UniProtKB-ARBA"/>
</dbReference>
<gene>
    <name evidence="2" type="ORF">FIC82_000175</name>
</gene>
<evidence type="ECO:0000313" key="2">
    <source>
        <dbReference type="EMBL" id="QJW34851.1"/>
    </source>
</evidence>
<dbReference type="GO" id="GO:0043041">
    <property type="term" value="P:amino acid activation for nonribosomal peptide biosynthetic process"/>
    <property type="evidence" value="ECO:0007669"/>
    <property type="project" value="TreeGrafter"/>
</dbReference>
<keyword evidence="3" id="KW-1185">Reference proteome</keyword>
<dbReference type="Gene3D" id="3.30.559.30">
    <property type="entry name" value="Nonribosomal peptide synthetase, condensation domain"/>
    <property type="match status" value="1"/>
</dbReference>
<name>A0A6M5UBP2_9MICO</name>
<dbReference type="Gene3D" id="3.30.559.10">
    <property type="entry name" value="Chloramphenicol acetyltransferase-like domain"/>
    <property type="match status" value="1"/>
</dbReference>
<dbReference type="SUPFAM" id="SSF52777">
    <property type="entry name" value="CoA-dependent acyltransferases"/>
    <property type="match status" value="2"/>
</dbReference>
<reference evidence="3" key="1">
    <citation type="journal article" date="2022" name="Int. J. Syst. Evol. Microbiol.">
        <title>Cellulosimicrobium protaetiae sp. nov., isolated from the gut of the larva of Protaetia brevitarsis seulensis.</title>
        <authorList>
            <person name="Le Han H."/>
            <person name="Nguyen T.T.H."/>
            <person name="Li Z."/>
            <person name="Shin N.R."/>
            <person name="Kim S.G."/>
        </authorList>
    </citation>
    <scope>NUCLEOTIDE SEQUENCE [LARGE SCALE GENOMIC DNA]</scope>
    <source>
        <strain evidence="3">BI34</strain>
    </source>
</reference>
<dbReference type="Pfam" id="PF00668">
    <property type="entry name" value="Condensation"/>
    <property type="match status" value="1"/>
</dbReference>
<dbReference type="EMBL" id="CP052757">
    <property type="protein sequence ID" value="QJW34851.1"/>
    <property type="molecule type" value="Genomic_DNA"/>
</dbReference>